<feature type="compositionally biased region" description="Basic residues" evidence="1">
    <location>
        <begin position="12"/>
        <end position="21"/>
    </location>
</feature>
<feature type="domain" description="IstB-like ATP-binding" evidence="2">
    <location>
        <begin position="25"/>
        <end position="73"/>
    </location>
</feature>
<dbReference type="EMBL" id="SPKJ01000023">
    <property type="protein sequence ID" value="MYZ47880.1"/>
    <property type="molecule type" value="Genomic_DNA"/>
</dbReference>
<dbReference type="AlphaFoldDB" id="A0A964T3U1"/>
<feature type="region of interest" description="Disordered" evidence="1">
    <location>
        <begin position="1"/>
        <end position="32"/>
    </location>
</feature>
<dbReference type="GO" id="GO:0005524">
    <property type="term" value="F:ATP binding"/>
    <property type="evidence" value="ECO:0007669"/>
    <property type="project" value="InterPro"/>
</dbReference>
<evidence type="ECO:0000313" key="3">
    <source>
        <dbReference type="EMBL" id="MYZ47880.1"/>
    </source>
</evidence>
<reference evidence="3" key="1">
    <citation type="submission" date="2019-03" db="EMBL/GenBank/DDBJ databases">
        <title>Afifella sp. nov., isolated from activated sludge.</title>
        <authorList>
            <person name="Li Q."/>
            <person name="Liu Y."/>
        </authorList>
    </citation>
    <scope>NUCLEOTIDE SEQUENCE</scope>
    <source>
        <strain evidence="3">L72</strain>
    </source>
</reference>
<keyword evidence="4" id="KW-1185">Reference proteome</keyword>
<proteinExistence type="predicted"/>
<name>A0A964T3U1_9HYPH</name>
<dbReference type="InterPro" id="IPR002611">
    <property type="entry name" value="IstB_ATP-bd"/>
</dbReference>
<sequence length="77" mass="8716">MTSSNGSGFPLRRNRPRKRSGARPEREAQRVRTSLKLSNLPVGQTLENFDFAFQPAIGRSRIDTLATCAWAGRRRRS</sequence>
<evidence type="ECO:0000259" key="2">
    <source>
        <dbReference type="Pfam" id="PF01695"/>
    </source>
</evidence>
<comment type="caution">
    <text evidence="3">The sequence shown here is derived from an EMBL/GenBank/DDBJ whole genome shotgun (WGS) entry which is preliminary data.</text>
</comment>
<organism evidence="3 4">
    <name type="scientific">Propylenella binzhouense</name>
    <dbReference type="NCBI Taxonomy" id="2555902"/>
    <lineage>
        <taxon>Bacteria</taxon>
        <taxon>Pseudomonadati</taxon>
        <taxon>Pseudomonadota</taxon>
        <taxon>Alphaproteobacteria</taxon>
        <taxon>Hyphomicrobiales</taxon>
        <taxon>Propylenellaceae</taxon>
        <taxon>Propylenella</taxon>
    </lineage>
</organism>
<evidence type="ECO:0000256" key="1">
    <source>
        <dbReference type="SAM" id="MobiDB-lite"/>
    </source>
</evidence>
<accession>A0A964T3U1</accession>
<dbReference type="Proteomes" id="UP000773614">
    <property type="component" value="Unassembled WGS sequence"/>
</dbReference>
<dbReference type="Pfam" id="PF01695">
    <property type="entry name" value="IstB_IS21"/>
    <property type="match status" value="1"/>
</dbReference>
<evidence type="ECO:0000313" key="4">
    <source>
        <dbReference type="Proteomes" id="UP000773614"/>
    </source>
</evidence>
<protein>
    <recommendedName>
        <fullName evidence="2">IstB-like ATP-binding domain-containing protein</fullName>
    </recommendedName>
</protein>
<gene>
    <name evidence="3" type="ORF">E4O86_09170</name>
</gene>